<dbReference type="Pfam" id="PF00563">
    <property type="entry name" value="EAL"/>
    <property type="match status" value="1"/>
</dbReference>
<dbReference type="GO" id="GO:0052621">
    <property type="term" value="F:diguanylate cyclase activity"/>
    <property type="evidence" value="ECO:0007669"/>
    <property type="project" value="UniProtKB-EC"/>
</dbReference>
<dbReference type="PROSITE" id="PS50887">
    <property type="entry name" value="GGDEF"/>
    <property type="match status" value="1"/>
</dbReference>
<dbReference type="Pfam" id="PF13426">
    <property type="entry name" value="PAS_9"/>
    <property type="match status" value="1"/>
</dbReference>
<dbReference type="NCBIfam" id="TIGR00229">
    <property type="entry name" value="sensory_box"/>
    <property type="match status" value="2"/>
</dbReference>
<dbReference type="PROSITE" id="PS50113">
    <property type="entry name" value="PAC"/>
    <property type="match status" value="1"/>
</dbReference>
<evidence type="ECO:0000313" key="11">
    <source>
        <dbReference type="Proteomes" id="UP000078225"/>
    </source>
</evidence>
<dbReference type="Pfam" id="PF00990">
    <property type="entry name" value="GGDEF"/>
    <property type="match status" value="1"/>
</dbReference>
<dbReference type="RefSeq" id="WP_064601411.1">
    <property type="nucleotide sequence ID" value="NZ_LYRP01000050.1"/>
</dbReference>
<dbReference type="SUPFAM" id="SSF141868">
    <property type="entry name" value="EAL domain-like"/>
    <property type="match status" value="1"/>
</dbReference>
<dbReference type="FunFam" id="3.30.70.270:FF:000001">
    <property type="entry name" value="Diguanylate cyclase domain protein"/>
    <property type="match status" value="1"/>
</dbReference>
<dbReference type="GO" id="GO:0071732">
    <property type="term" value="P:cellular response to nitric oxide"/>
    <property type="evidence" value="ECO:0007669"/>
    <property type="project" value="UniProtKB-ARBA"/>
</dbReference>
<dbReference type="Gene3D" id="3.20.20.450">
    <property type="entry name" value="EAL domain"/>
    <property type="match status" value="1"/>
</dbReference>
<comment type="catalytic activity">
    <reaction evidence="5">
        <text>3',3'-c-di-GMP + H2O = 5'-phosphoguanylyl(3'-&gt;5')guanosine + H(+)</text>
        <dbReference type="Rhea" id="RHEA:24902"/>
        <dbReference type="ChEBI" id="CHEBI:15377"/>
        <dbReference type="ChEBI" id="CHEBI:15378"/>
        <dbReference type="ChEBI" id="CHEBI:58754"/>
        <dbReference type="ChEBI" id="CHEBI:58805"/>
        <dbReference type="EC" id="3.1.4.52"/>
    </reaction>
    <physiologicalReaction direction="left-to-right" evidence="5">
        <dbReference type="Rhea" id="RHEA:24903"/>
    </physiologicalReaction>
</comment>
<evidence type="ECO:0000256" key="3">
    <source>
        <dbReference type="ARBA" id="ARBA00022636"/>
    </source>
</evidence>
<dbReference type="InterPro" id="IPR000160">
    <property type="entry name" value="GGDEF_dom"/>
</dbReference>
<accession>A0A1B7KYF2</accession>
<protein>
    <submittedName>
        <fullName evidence="10">Diguanylate cyclase</fullName>
    </submittedName>
</protein>
<dbReference type="PANTHER" id="PTHR44757">
    <property type="entry name" value="DIGUANYLATE CYCLASE DGCP"/>
    <property type="match status" value="1"/>
</dbReference>
<dbReference type="AlphaFoldDB" id="A0A1B7KYF2"/>
<dbReference type="Pfam" id="PF08447">
    <property type="entry name" value="PAS_3"/>
    <property type="match status" value="1"/>
</dbReference>
<dbReference type="PROSITE" id="PS50112">
    <property type="entry name" value="PAS"/>
    <property type="match status" value="2"/>
</dbReference>
<evidence type="ECO:0000259" key="6">
    <source>
        <dbReference type="PROSITE" id="PS50112"/>
    </source>
</evidence>
<dbReference type="SMART" id="SM00267">
    <property type="entry name" value="GGDEF"/>
    <property type="match status" value="1"/>
</dbReference>
<evidence type="ECO:0000256" key="5">
    <source>
        <dbReference type="ARBA" id="ARBA00051114"/>
    </source>
</evidence>
<reference evidence="11" key="1">
    <citation type="submission" date="2016-05" db="EMBL/GenBank/DDBJ databases">
        <authorList>
            <person name="Behera P."/>
            <person name="Vaishampayan P."/>
            <person name="Singh N."/>
            <person name="Raina V."/>
            <person name="Suar M."/>
            <person name="Pattnaik A."/>
            <person name="Rastogi G."/>
        </authorList>
    </citation>
    <scope>NUCLEOTIDE SEQUENCE [LARGE SCALE GENOMIC DNA]</scope>
    <source>
        <strain evidence="11">MP23</strain>
    </source>
</reference>
<evidence type="ECO:0000259" key="7">
    <source>
        <dbReference type="PROSITE" id="PS50113"/>
    </source>
</evidence>
<dbReference type="CDD" id="cd00130">
    <property type="entry name" value="PAS"/>
    <property type="match status" value="2"/>
</dbReference>
<evidence type="ECO:0000256" key="2">
    <source>
        <dbReference type="ARBA" id="ARBA00004665"/>
    </source>
</evidence>
<dbReference type="InterPro" id="IPR035919">
    <property type="entry name" value="EAL_sf"/>
</dbReference>
<dbReference type="GO" id="GO:0071111">
    <property type="term" value="F:cyclic-guanylate-specific phosphodiesterase activity"/>
    <property type="evidence" value="ECO:0007669"/>
    <property type="project" value="UniProtKB-EC"/>
</dbReference>
<dbReference type="EMBL" id="LYRP01000050">
    <property type="protein sequence ID" value="OAT75037.1"/>
    <property type="molecule type" value="Genomic_DNA"/>
</dbReference>
<dbReference type="SMART" id="SM00086">
    <property type="entry name" value="PAC"/>
    <property type="match status" value="2"/>
</dbReference>
<dbReference type="InterPro" id="IPR035965">
    <property type="entry name" value="PAS-like_dom_sf"/>
</dbReference>
<dbReference type="OrthoDB" id="9804951at2"/>
<comment type="cofactor">
    <cofactor evidence="1">
        <name>Mg(2+)</name>
        <dbReference type="ChEBI" id="CHEBI:18420"/>
    </cofactor>
</comment>
<feature type="domain" description="PAS" evidence="6">
    <location>
        <begin position="8"/>
        <end position="78"/>
    </location>
</feature>
<dbReference type="SMART" id="SM00052">
    <property type="entry name" value="EAL"/>
    <property type="match status" value="1"/>
</dbReference>
<dbReference type="InterPro" id="IPR000014">
    <property type="entry name" value="PAS"/>
</dbReference>
<evidence type="ECO:0000256" key="4">
    <source>
        <dbReference type="ARBA" id="ARBA00034247"/>
    </source>
</evidence>
<dbReference type="InterPro" id="IPR013655">
    <property type="entry name" value="PAS_fold_3"/>
</dbReference>
<proteinExistence type="predicted"/>
<dbReference type="InterPro" id="IPR000700">
    <property type="entry name" value="PAS-assoc_C"/>
</dbReference>
<dbReference type="CDD" id="cd01949">
    <property type="entry name" value="GGDEF"/>
    <property type="match status" value="1"/>
</dbReference>
<dbReference type="SUPFAM" id="SSF55785">
    <property type="entry name" value="PYP-like sensor domain (PAS domain)"/>
    <property type="match status" value="2"/>
</dbReference>
<keyword evidence="3" id="KW-0973">c-di-GMP</keyword>
<dbReference type="InterPro" id="IPR001610">
    <property type="entry name" value="PAC"/>
</dbReference>
<comment type="catalytic activity">
    <reaction evidence="4">
        <text>2 GTP = 3',3'-c-di-GMP + 2 diphosphate</text>
        <dbReference type="Rhea" id="RHEA:24898"/>
        <dbReference type="ChEBI" id="CHEBI:33019"/>
        <dbReference type="ChEBI" id="CHEBI:37565"/>
        <dbReference type="ChEBI" id="CHEBI:58805"/>
        <dbReference type="EC" id="2.7.7.65"/>
    </reaction>
</comment>
<dbReference type="STRING" id="1691903.A9B99_17850"/>
<dbReference type="SMART" id="SM00091">
    <property type="entry name" value="PAS"/>
    <property type="match status" value="2"/>
</dbReference>
<dbReference type="CDD" id="cd01948">
    <property type="entry name" value="EAL"/>
    <property type="match status" value="1"/>
</dbReference>
<gene>
    <name evidence="10" type="ORF">A9B99_17850</name>
</gene>
<feature type="domain" description="GGDEF" evidence="9">
    <location>
        <begin position="286"/>
        <end position="419"/>
    </location>
</feature>
<evidence type="ECO:0000259" key="9">
    <source>
        <dbReference type="PROSITE" id="PS50887"/>
    </source>
</evidence>
<dbReference type="InterPro" id="IPR029787">
    <property type="entry name" value="Nucleotide_cyclase"/>
</dbReference>
<evidence type="ECO:0000256" key="1">
    <source>
        <dbReference type="ARBA" id="ARBA00001946"/>
    </source>
</evidence>
<dbReference type="FunFam" id="3.20.20.450:FF:000001">
    <property type="entry name" value="Cyclic di-GMP phosphodiesterase yahA"/>
    <property type="match status" value="1"/>
</dbReference>
<comment type="pathway">
    <text evidence="2">Purine metabolism; 3',5'-cyclic di-GMP biosynthesis.</text>
</comment>
<dbReference type="InterPro" id="IPR052155">
    <property type="entry name" value="Biofilm_reg_signaling"/>
</dbReference>
<feature type="domain" description="PAC" evidence="7">
    <location>
        <begin position="202"/>
        <end position="254"/>
    </location>
</feature>
<keyword evidence="11" id="KW-1185">Reference proteome</keyword>
<sequence length="687" mass="77643">MNKTHWDESGLFQAILDKCPVGIAVIDYEGLYLTVNPAYCDIYGYTKSEMLNHSFTMIFPAEAKQSVLERHQKFLAEGIRLGGEWPVLHHDGQQMTVFSESVTFYPDKGLPARLVYVQNITERKKAQEQMRIAAAVFEASQEAIVVTDGENNIISVNPAFSILTGWSLEEVKGHNPREFKSGRHQRSFYIEMWQSLMNTGQWMGEVWDRHKNGTEFLKELSISVIKDPDGNVINYVGMFSDITLRKKQEELIWQQANYDAVTGLPNRHLFQSKLEQAALHASRTSHLMALMLIDLDQFKSVNDSMGHRAGDELLGCVAMRLLKCAPGADCIARLGGDEFAIIISDINEPSACTGIAHNILKELEASFAINGETMFVSASIGISIYPTDTENLEDLFKNADQAMYAVKNSGRKSFRYYSRALHDAIHARLRMIRNLRKALEENQFEVYYQPIVSLKTGHITRMEALVRWIHPTQGIISPDIFIPLAEDTGLIVPIGNWIANQAIKQLSYWRKKYNPELKMAINLSPVQLRSQEFDDISWIQTLQREGFHSGAITIEITEGLLLNSETRVNHNLKMMHQAGIQIAIDDFGTGYSSLAYLRKFNIDFLKIDRSFVEDLQGVGYELCTAIIAMAHSLGLGVIAEGVETEEQKKLLIELGCDYIQGYLYSKPLPVAEIEKLLILPMHDNHSV</sequence>
<dbReference type="PANTHER" id="PTHR44757:SF2">
    <property type="entry name" value="BIOFILM ARCHITECTURE MAINTENANCE PROTEIN MBAA"/>
    <property type="match status" value="1"/>
</dbReference>
<feature type="domain" description="EAL" evidence="8">
    <location>
        <begin position="428"/>
        <end position="681"/>
    </location>
</feature>
<dbReference type="SUPFAM" id="SSF55073">
    <property type="entry name" value="Nucleotide cyclase"/>
    <property type="match status" value="1"/>
</dbReference>
<evidence type="ECO:0000313" key="10">
    <source>
        <dbReference type="EMBL" id="OAT75037.1"/>
    </source>
</evidence>
<evidence type="ECO:0000259" key="8">
    <source>
        <dbReference type="PROSITE" id="PS50883"/>
    </source>
</evidence>
<feature type="domain" description="PAS" evidence="6">
    <location>
        <begin position="129"/>
        <end position="175"/>
    </location>
</feature>
<organism evidence="10 11">
    <name type="scientific">Mangrovibacter phragmitis</name>
    <dbReference type="NCBI Taxonomy" id="1691903"/>
    <lineage>
        <taxon>Bacteria</taxon>
        <taxon>Pseudomonadati</taxon>
        <taxon>Pseudomonadota</taxon>
        <taxon>Gammaproteobacteria</taxon>
        <taxon>Enterobacterales</taxon>
        <taxon>Enterobacteriaceae</taxon>
        <taxon>Mangrovibacter</taxon>
    </lineage>
</organism>
<dbReference type="InterPro" id="IPR001633">
    <property type="entry name" value="EAL_dom"/>
</dbReference>
<name>A0A1B7KYF2_9ENTR</name>
<dbReference type="PROSITE" id="PS50883">
    <property type="entry name" value="EAL"/>
    <property type="match status" value="1"/>
</dbReference>
<dbReference type="Gene3D" id="3.30.450.20">
    <property type="entry name" value="PAS domain"/>
    <property type="match status" value="2"/>
</dbReference>
<dbReference type="Proteomes" id="UP000078225">
    <property type="component" value="Unassembled WGS sequence"/>
</dbReference>
<comment type="caution">
    <text evidence="10">The sequence shown here is derived from an EMBL/GenBank/DDBJ whole genome shotgun (WGS) entry which is preliminary data.</text>
</comment>
<dbReference type="InterPro" id="IPR043128">
    <property type="entry name" value="Rev_trsase/Diguanyl_cyclase"/>
</dbReference>
<dbReference type="Gene3D" id="3.30.70.270">
    <property type="match status" value="1"/>
</dbReference>
<dbReference type="NCBIfam" id="TIGR00254">
    <property type="entry name" value="GGDEF"/>
    <property type="match status" value="1"/>
</dbReference>